<keyword evidence="3" id="KW-0547">Nucleotide-binding</keyword>
<keyword evidence="8" id="KW-1185">Reference proteome</keyword>
<sequence length="193" mass="21937">MDLAGRDVTEYLRVLLRREGYEFHRSNEFEIVREMKENACYLALDPTKVENNSVKSSYALPDTTKIEISNSLFRAPEVLFKPDLIGTEWPGMAHVVNQSIMKCDVDLRQTLYSNIVLSGGTTLFKGFGDRLLGEMRKIAPADGKIRISASQERNSLTWIGGSIVASLDTFRKMWLGKKEYEDMGASAMHKRFF</sequence>
<evidence type="ECO:0000256" key="3">
    <source>
        <dbReference type="ARBA" id="ARBA00022741"/>
    </source>
</evidence>
<dbReference type="Gene3D" id="3.90.640.10">
    <property type="entry name" value="Actin, Chain A, domain 4"/>
    <property type="match status" value="1"/>
</dbReference>
<dbReference type="HOGENOM" id="CLU_027965_0_1_1"/>
<name>U4PR70_CAEEL</name>
<keyword evidence="4" id="KW-0067">ATP-binding</keyword>
<dbReference type="Bgee" id="WBGene00013168">
    <property type="expression patterns" value="Expressed in pharyngeal muscle cell (C elegans) and 4 other cell types or tissues"/>
</dbReference>
<dbReference type="GeneID" id="175162"/>
<comment type="similarity">
    <text evidence="6">Belongs to the actin family. ARP1 subfamily.</text>
</comment>
<dbReference type="CTD" id="175162"/>
<evidence type="ECO:0000256" key="5">
    <source>
        <dbReference type="ARBA" id="ARBA00023212"/>
    </source>
</evidence>
<dbReference type="SUPFAM" id="SSF53067">
    <property type="entry name" value="Actin-like ATPase domain"/>
    <property type="match status" value="1"/>
</dbReference>
<dbReference type="InterPro" id="IPR004000">
    <property type="entry name" value="Actin"/>
</dbReference>
<dbReference type="AGR" id="WB:WBGene00013168"/>
<dbReference type="FunFam" id="3.90.640.10:FF:000008">
    <property type="entry name" value="alpha-centractin isoform X1"/>
    <property type="match status" value="1"/>
</dbReference>
<keyword evidence="5" id="KW-0206">Cytoskeleton</keyword>
<evidence type="ECO:0000313" key="9">
    <source>
        <dbReference type="WormBase" id="Y53F4B.22b"/>
    </source>
</evidence>
<organism evidence="7 8">
    <name type="scientific">Caenorhabditis elegans</name>
    <dbReference type="NCBI Taxonomy" id="6239"/>
    <lineage>
        <taxon>Eukaryota</taxon>
        <taxon>Metazoa</taxon>
        <taxon>Ecdysozoa</taxon>
        <taxon>Nematoda</taxon>
        <taxon>Chromadorea</taxon>
        <taxon>Rhabditida</taxon>
        <taxon>Rhabditina</taxon>
        <taxon>Rhabditomorpha</taxon>
        <taxon>Rhabditoidea</taxon>
        <taxon>Rhabditidae</taxon>
        <taxon>Peloderinae</taxon>
        <taxon>Caenorhabditis</taxon>
    </lineage>
</organism>
<dbReference type="AlphaFoldDB" id="U4PR70"/>
<evidence type="ECO:0000256" key="6">
    <source>
        <dbReference type="ARBA" id="ARBA00038483"/>
    </source>
</evidence>
<dbReference type="WormBase" id="Y53F4B.22b">
    <property type="protein sequence ID" value="CE48840"/>
    <property type="gene ID" value="WBGene00013168"/>
    <property type="gene designation" value="arp-1"/>
</dbReference>
<dbReference type="ExpressionAtlas" id="U4PR70">
    <property type="expression patterns" value="baseline and differential"/>
</dbReference>
<dbReference type="Pfam" id="PF00022">
    <property type="entry name" value="Actin"/>
    <property type="match status" value="1"/>
</dbReference>
<reference evidence="7 8" key="1">
    <citation type="journal article" date="1998" name="Science">
        <title>Genome sequence of the nematode C. elegans: a platform for investigating biology.</title>
        <authorList>
            <consortium name="The C. elegans sequencing consortium"/>
            <person name="Sulson J.E."/>
            <person name="Waterston R."/>
        </authorList>
    </citation>
    <scope>NUCLEOTIDE SEQUENCE [LARGE SCALE GENOMIC DNA]</scope>
    <source>
        <strain evidence="7 8">Bristol N2</strain>
    </source>
</reference>
<dbReference type="Gene3D" id="3.30.420.40">
    <property type="match status" value="2"/>
</dbReference>
<evidence type="ECO:0000256" key="2">
    <source>
        <dbReference type="ARBA" id="ARBA00022490"/>
    </source>
</evidence>
<dbReference type="KEGG" id="cel:CELE_Y53F4B.22"/>
<dbReference type="OrthoDB" id="5132116at2759"/>
<keyword evidence="2" id="KW-0963">Cytoplasm</keyword>
<dbReference type="RefSeq" id="NP_001293551.1">
    <property type="nucleotide sequence ID" value="NM_001306622.3"/>
</dbReference>
<dbReference type="SMART" id="SM00268">
    <property type="entry name" value="ACTIN"/>
    <property type="match status" value="1"/>
</dbReference>
<dbReference type="EMBL" id="BX284602">
    <property type="protein sequence ID" value="CDH93057.1"/>
    <property type="molecule type" value="Genomic_DNA"/>
</dbReference>
<dbReference type="GO" id="GO:0005856">
    <property type="term" value="C:cytoskeleton"/>
    <property type="evidence" value="ECO:0007669"/>
    <property type="project" value="UniProtKB-SubCell"/>
</dbReference>
<evidence type="ECO:0000313" key="8">
    <source>
        <dbReference type="Proteomes" id="UP000001940"/>
    </source>
</evidence>
<keyword evidence="10" id="KW-1267">Proteomics identification</keyword>
<dbReference type="Proteomes" id="UP000001940">
    <property type="component" value="Chromosome II"/>
</dbReference>
<dbReference type="GO" id="GO:0005524">
    <property type="term" value="F:ATP binding"/>
    <property type="evidence" value="ECO:0007669"/>
    <property type="project" value="UniProtKB-KW"/>
</dbReference>
<dbReference type="SMR" id="U4PR70"/>
<accession>U4PR70</accession>
<comment type="subcellular location">
    <subcellularLocation>
        <location evidence="1">Cytoplasm</location>
        <location evidence="1">Cytoskeleton</location>
    </subcellularLocation>
</comment>
<dbReference type="InterPro" id="IPR043129">
    <property type="entry name" value="ATPase_NBD"/>
</dbReference>
<evidence type="ECO:0000256" key="4">
    <source>
        <dbReference type="ARBA" id="ARBA00022840"/>
    </source>
</evidence>
<evidence type="ECO:0000256" key="1">
    <source>
        <dbReference type="ARBA" id="ARBA00004245"/>
    </source>
</evidence>
<evidence type="ECO:0007829" key="10">
    <source>
        <dbReference type="PeptideAtlas" id="U4PR70"/>
    </source>
</evidence>
<proteinExistence type="evidence at protein level"/>
<protein>
    <submittedName>
        <fullName evidence="7">Actin</fullName>
    </submittedName>
</protein>
<dbReference type="PeptideAtlas" id="U4PR70"/>
<gene>
    <name evidence="7 9" type="primary">arp-1</name>
    <name evidence="7" type="ORF">CELE_Y53F4B.22</name>
    <name evidence="9" type="ORF">Y53F4B.22</name>
</gene>
<evidence type="ECO:0000313" key="7">
    <source>
        <dbReference type="EMBL" id="CDH93057.1"/>
    </source>
</evidence>
<dbReference type="PANTHER" id="PTHR11937">
    <property type="entry name" value="ACTIN"/>
    <property type="match status" value="1"/>
</dbReference>